<dbReference type="EMBL" id="NNAY01001506">
    <property type="protein sequence ID" value="OXU23763.1"/>
    <property type="molecule type" value="Genomic_DNA"/>
</dbReference>
<dbReference type="PANTHER" id="PTHR32315:SF3">
    <property type="entry name" value="ADENINE PHOSPHORIBOSYLTRANSFERASE"/>
    <property type="match status" value="1"/>
</dbReference>
<dbReference type="SUPFAM" id="SSF53271">
    <property type="entry name" value="PRTase-like"/>
    <property type="match status" value="1"/>
</dbReference>
<keyword evidence="10" id="KW-0328">Glycosyltransferase</keyword>
<dbReference type="GO" id="GO:0006166">
    <property type="term" value="P:purine ribonucleoside salvage"/>
    <property type="evidence" value="ECO:0007669"/>
    <property type="project" value="UniProtKB-KW"/>
</dbReference>
<keyword evidence="9" id="KW-0963">Cytoplasm</keyword>
<keyword evidence="12" id="KW-0660">Purine salvage</keyword>
<dbReference type="NCBIfam" id="NF002634">
    <property type="entry name" value="PRK02304.1-3"/>
    <property type="match status" value="1"/>
</dbReference>
<dbReference type="NCBIfam" id="TIGR01090">
    <property type="entry name" value="apt"/>
    <property type="match status" value="1"/>
</dbReference>
<protein>
    <recommendedName>
        <fullName evidence="8">Adenine phosphoribosyltransferase</fullName>
        <ecNumber evidence="7">2.4.2.7</ecNumber>
    </recommendedName>
</protein>
<evidence type="ECO:0000256" key="3">
    <source>
        <dbReference type="ARBA" id="ARBA00004496"/>
    </source>
</evidence>
<evidence type="ECO:0000256" key="9">
    <source>
        <dbReference type="ARBA" id="ARBA00022490"/>
    </source>
</evidence>
<evidence type="ECO:0000256" key="11">
    <source>
        <dbReference type="ARBA" id="ARBA00022679"/>
    </source>
</evidence>
<gene>
    <name evidence="14" type="ORF">TSAR_007274</name>
</gene>
<dbReference type="NCBIfam" id="NF002636">
    <property type="entry name" value="PRK02304.1-5"/>
    <property type="match status" value="1"/>
</dbReference>
<keyword evidence="15" id="KW-1185">Reference proteome</keyword>
<evidence type="ECO:0000256" key="7">
    <source>
        <dbReference type="ARBA" id="ARBA00011893"/>
    </source>
</evidence>
<evidence type="ECO:0000256" key="4">
    <source>
        <dbReference type="ARBA" id="ARBA00004659"/>
    </source>
</evidence>
<evidence type="ECO:0000256" key="5">
    <source>
        <dbReference type="ARBA" id="ARBA00008391"/>
    </source>
</evidence>
<evidence type="ECO:0000256" key="1">
    <source>
        <dbReference type="ARBA" id="ARBA00000868"/>
    </source>
</evidence>
<dbReference type="HAMAP" id="MF_00004">
    <property type="entry name" value="Aden_phosphoribosyltr"/>
    <property type="match status" value="1"/>
</dbReference>
<name>A0A232EZN5_9HYME</name>
<proteinExistence type="inferred from homology"/>
<dbReference type="InterPro" id="IPR050054">
    <property type="entry name" value="UPRTase/APRTase"/>
</dbReference>
<comment type="subunit">
    <text evidence="6">Homodimer.</text>
</comment>
<sequence>MEKAAKLKLVRDSVTNYPDFPKPGILFRDIFGIFKNVAATKAMKDLMVEHVALLDVDFVVGLDSRGFLLGPVISLELAKPFVPIRKKGKLPGKVLQQSYTLEYGEDVFEIQADSVQGNKKALIVDDLLATGGSMSAAENLLKKAGVTVVECLVIMELKSLNGRAKIEAPIHALLQYD</sequence>
<comment type="subcellular location">
    <subcellularLocation>
        <location evidence="3">Cytoplasm</location>
    </subcellularLocation>
</comment>
<evidence type="ECO:0000256" key="10">
    <source>
        <dbReference type="ARBA" id="ARBA00022676"/>
    </source>
</evidence>
<evidence type="ECO:0000256" key="12">
    <source>
        <dbReference type="ARBA" id="ARBA00022726"/>
    </source>
</evidence>
<evidence type="ECO:0000259" key="13">
    <source>
        <dbReference type="Pfam" id="PF00156"/>
    </source>
</evidence>
<comment type="function">
    <text evidence="2">Catalyzes a salvage reaction resulting in the formation of AMP, that is energically less costly than de novo synthesis.</text>
</comment>
<dbReference type="InterPro" id="IPR029057">
    <property type="entry name" value="PRTase-like"/>
</dbReference>
<organism evidence="14 15">
    <name type="scientific">Trichomalopsis sarcophagae</name>
    <dbReference type="NCBI Taxonomy" id="543379"/>
    <lineage>
        <taxon>Eukaryota</taxon>
        <taxon>Metazoa</taxon>
        <taxon>Ecdysozoa</taxon>
        <taxon>Arthropoda</taxon>
        <taxon>Hexapoda</taxon>
        <taxon>Insecta</taxon>
        <taxon>Pterygota</taxon>
        <taxon>Neoptera</taxon>
        <taxon>Endopterygota</taxon>
        <taxon>Hymenoptera</taxon>
        <taxon>Apocrita</taxon>
        <taxon>Proctotrupomorpha</taxon>
        <taxon>Chalcidoidea</taxon>
        <taxon>Pteromalidae</taxon>
        <taxon>Pteromalinae</taxon>
        <taxon>Trichomalopsis</taxon>
    </lineage>
</organism>
<evidence type="ECO:0000256" key="6">
    <source>
        <dbReference type="ARBA" id="ARBA00011738"/>
    </source>
</evidence>
<evidence type="ECO:0000313" key="15">
    <source>
        <dbReference type="Proteomes" id="UP000215335"/>
    </source>
</evidence>
<comment type="pathway">
    <text evidence="4">Purine metabolism; AMP biosynthesis via salvage pathway; AMP from adenine: step 1/1.</text>
</comment>
<dbReference type="EC" id="2.4.2.7" evidence="7"/>
<dbReference type="GO" id="GO:0006168">
    <property type="term" value="P:adenine salvage"/>
    <property type="evidence" value="ECO:0007669"/>
    <property type="project" value="InterPro"/>
</dbReference>
<dbReference type="InterPro" id="IPR005764">
    <property type="entry name" value="Ade_phspho_trans"/>
</dbReference>
<dbReference type="OrthoDB" id="363185at2759"/>
<dbReference type="PANTHER" id="PTHR32315">
    <property type="entry name" value="ADENINE PHOSPHORIBOSYLTRANSFERASE"/>
    <property type="match status" value="1"/>
</dbReference>
<reference evidence="14 15" key="1">
    <citation type="journal article" date="2017" name="Curr. Biol.">
        <title>The Evolution of Venom by Co-option of Single-Copy Genes.</title>
        <authorList>
            <person name="Martinson E.O."/>
            <person name="Mrinalini"/>
            <person name="Kelkar Y.D."/>
            <person name="Chang C.H."/>
            <person name="Werren J.H."/>
        </authorList>
    </citation>
    <scope>NUCLEOTIDE SEQUENCE [LARGE SCALE GENOMIC DNA]</scope>
    <source>
        <strain evidence="14 15">Alberta</strain>
        <tissue evidence="14">Whole body</tissue>
    </source>
</reference>
<dbReference type="Pfam" id="PF00156">
    <property type="entry name" value="Pribosyltran"/>
    <property type="match status" value="1"/>
</dbReference>
<evidence type="ECO:0000313" key="14">
    <source>
        <dbReference type="EMBL" id="OXU23763.1"/>
    </source>
</evidence>
<dbReference type="AlphaFoldDB" id="A0A232EZN5"/>
<dbReference type="GO" id="GO:0016208">
    <property type="term" value="F:AMP binding"/>
    <property type="evidence" value="ECO:0007669"/>
    <property type="project" value="TreeGrafter"/>
</dbReference>
<dbReference type="UniPathway" id="UPA00588">
    <property type="reaction ID" value="UER00646"/>
</dbReference>
<evidence type="ECO:0000256" key="2">
    <source>
        <dbReference type="ARBA" id="ARBA00003968"/>
    </source>
</evidence>
<dbReference type="InterPro" id="IPR000836">
    <property type="entry name" value="PRTase_dom"/>
</dbReference>
<keyword evidence="11" id="KW-0808">Transferase</keyword>
<dbReference type="GO" id="GO:0005737">
    <property type="term" value="C:cytoplasm"/>
    <property type="evidence" value="ECO:0007669"/>
    <property type="project" value="UniProtKB-SubCell"/>
</dbReference>
<evidence type="ECO:0000256" key="8">
    <source>
        <dbReference type="ARBA" id="ARBA00017366"/>
    </source>
</evidence>
<dbReference type="Proteomes" id="UP000215335">
    <property type="component" value="Unassembled WGS sequence"/>
</dbReference>
<dbReference type="Gene3D" id="3.40.50.2020">
    <property type="match status" value="1"/>
</dbReference>
<comment type="caution">
    <text evidence="14">The sequence shown here is derived from an EMBL/GenBank/DDBJ whole genome shotgun (WGS) entry which is preliminary data.</text>
</comment>
<comment type="catalytic activity">
    <reaction evidence="1">
        <text>AMP + diphosphate = 5-phospho-alpha-D-ribose 1-diphosphate + adenine</text>
        <dbReference type="Rhea" id="RHEA:16609"/>
        <dbReference type="ChEBI" id="CHEBI:16708"/>
        <dbReference type="ChEBI" id="CHEBI:33019"/>
        <dbReference type="ChEBI" id="CHEBI:58017"/>
        <dbReference type="ChEBI" id="CHEBI:456215"/>
        <dbReference type="EC" id="2.4.2.7"/>
    </reaction>
</comment>
<dbReference type="FunFam" id="3.40.50.2020:FF:000021">
    <property type="entry name" value="Adenine phosphoribosyltransferase"/>
    <property type="match status" value="1"/>
</dbReference>
<dbReference type="CDD" id="cd06223">
    <property type="entry name" value="PRTases_typeI"/>
    <property type="match status" value="1"/>
</dbReference>
<accession>A0A232EZN5</accession>
<feature type="domain" description="Phosphoribosyltransferase" evidence="13">
    <location>
        <begin position="38"/>
        <end position="156"/>
    </location>
</feature>
<comment type="similarity">
    <text evidence="5">Belongs to the purine/pyrimidine phosphoribosyltransferase family.</text>
</comment>
<dbReference type="GO" id="GO:0003999">
    <property type="term" value="F:adenine phosphoribosyltransferase activity"/>
    <property type="evidence" value="ECO:0007669"/>
    <property type="project" value="UniProtKB-EC"/>
</dbReference>
<dbReference type="GO" id="GO:0044209">
    <property type="term" value="P:AMP salvage"/>
    <property type="evidence" value="ECO:0007669"/>
    <property type="project" value="UniProtKB-UniPathway"/>
</dbReference>
<dbReference type="GO" id="GO:0002055">
    <property type="term" value="F:adenine binding"/>
    <property type="evidence" value="ECO:0007669"/>
    <property type="project" value="TreeGrafter"/>
</dbReference>
<dbReference type="STRING" id="543379.A0A232EZN5"/>